<accession>A0ABZ0SFE5</accession>
<gene>
    <name evidence="1" type="ORF">Thiowin_04153</name>
</gene>
<evidence type="ECO:0008006" key="3">
    <source>
        <dbReference type="Google" id="ProtNLM"/>
    </source>
</evidence>
<reference evidence="1 2" key="1">
    <citation type="journal article" date="2023" name="Microorganisms">
        <title>Thiorhodovibrio frisius and Trv. litoralis spp. nov., Two Novel Members from a Clade of Fastidious Purple Sulfur Bacteria That Exhibit Unique Red-Shifted Light-Harvesting Capabilities.</title>
        <authorList>
            <person name="Methner A."/>
            <person name="Kuzyk S.B."/>
            <person name="Petersen J."/>
            <person name="Bauer S."/>
            <person name="Brinkmann H."/>
            <person name="Sichau K."/>
            <person name="Wanner G."/>
            <person name="Wolf J."/>
            <person name="Neumann-Schaal M."/>
            <person name="Henke P."/>
            <person name="Tank M."/>
            <person name="Sproer C."/>
            <person name="Bunk B."/>
            <person name="Overmann J."/>
        </authorList>
    </citation>
    <scope>NUCLEOTIDE SEQUENCE [LARGE SCALE GENOMIC DNA]</scope>
    <source>
        <strain evidence="1 2">DSM 6702</strain>
    </source>
</reference>
<sequence>MMSETRRCCCCGELFEPRPQNPSQTYCSDHACQRARKRAWQRAKRGSDPDYRANDQAAQRAWAQAHPEYWRAWRESHPEYVARNARRRVAVIAKEDVKTRETVLATGVYRIEPWTGEDCKRGPVSAENLFWLSAIAPAERLGYDAWTAAYANPAPSTCTSCRHPFVTRACSARRRFAV</sequence>
<organism evidence="1 2">
    <name type="scientific">Thiorhodovibrio winogradskyi</name>
    <dbReference type="NCBI Taxonomy" id="77007"/>
    <lineage>
        <taxon>Bacteria</taxon>
        <taxon>Pseudomonadati</taxon>
        <taxon>Pseudomonadota</taxon>
        <taxon>Gammaproteobacteria</taxon>
        <taxon>Chromatiales</taxon>
        <taxon>Chromatiaceae</taxon>
        <taxon>Thiorhodovibrio</taxon>
    </lineage>
</organism>
<dbReference type="EMBL" id="CP121472">
    <property type="protein sequence ID" value="WPL19049.1"/>
    <property type="molecule type" value="Genomic_DNA"/>
</dbReference>
<keyword evidence="2" id="KW-1185">Reference proteome</keyword>
<proteinExistence type="predicted"/>
<evidence type="ECO:0000313" key="2">
    <source>
        <dbReference type="Proteomes" id="UP001432180"/>
    </source>
</evidence>
<name>A0ABZ0SFE5_9GAMM</name>
<dbReference type="Proteomes" id="UP001432180">
    <property type="component" value="Chromosome"/>
</dbReference>
<protein>
    <recommendedName>
        <fullName evidence="3">HNH endonuclease</fullName>
    </recommendedName>
</protein>
<dbReference type="RefSeq" id="WP_328984796.1">
    <property type="nucleotide sequence ID" value="NZ_CP121472.1"/>
</dbReference>
<evidence type="ECO:0000313" key="1">
    <source>
        <dbReference type="EMBL" id="WPL19049.1"/>
    </source>
</evidence>